<organism evidence="7">
    <name type="scientific">Paenibacillus sp. BIHB 4019</name>
    <dbReference type="NCBI Taxonomy" id="1870819"/>
    <lineage>
        <taxon>Bacteria</taxon>
        <taxon>Bacillati</taxon>
        <taxon>Bacillota</taxon>
        <taxon>Bacilli</taxon>
        <taxon>Bacillales</taxon>
        <taxon>Paenibacillaceae</taxon>
        <taxon>Paenibacillus</taxon>
    </lineage>
</organism>
<dbReference type="InterPro" id="IPR051328">
    <property type="entry name" value="T7SS_ABC-Transporter"/>
</dbReference>
<dbReference type="InterPro" id="IPR017500">
    <property type="entry name" value="Phage_infect_YhgE_N"/>
</dbReference>
<dbReference type="Gene3D" id="3.40.1710.10">
    <property type="entry name" value="abc type-2 transporter like domain"/>
    <property type="match status" value="1"/>
</dbReference>
<dbReference type="Pfam" id="PF12698">
    <property type="entry name" value="ABC2_membrane_3"/>
    <property type="match status" value="2"/>
</dbReference>
<dbReference type="NCBIfam" id="TIGR03057">
    <property type="entry name" value="xxxLxxG_by_4"/>
    <property type="match status" value="5"/>
</dbReference>
<dbReference type="RefSeq" id="WP_099519062.1">
    <property type="nucleotide sequence ID" value="NZ_CP016808.1"/>
</dbReference>
<dbReference type="Gene3D" id="1.10.287.950">
    <property type="entry name" value="Methyl-accepting chemotaxis protein"/>
    <property type="match status" value="1"/>
</dbReference>
<dbReference type="PANTHER" id="PTHR43077:SF5">
    <property type="entry name" value="PHAGE INFECTION PROTEIN"/>
    <property type="match status" value="1"/>
</dbReference>
<dbReference type="NCBIfam" id="TIGR03061">
    <property type="entry name" value="pip_yhgE_Nterm"/>
    <property type="match status" value="1"/>
</dbReference>
<dbReference type="PANTHER" id="PTHR43077">
    <property type="entry name" value="TRANSPORT PERMEASE YVFS-RELATED"/>
    <property type="match status" value="1"/>
</dbReference>
<gene>
    <name evidence="7" type="ORF">BBD42_16475</name>
</gene>
<dbReference type="InterPro" id="IPR023908">
    <property type="entry name" value="xxxLxxG_rpt"/>
</dbReference>
<keyword evidence="3 5" id="KW-1133">Transmembrane helix</keyword>
<evidence type="ECO:0000256" key="1">
    <source>
        <dbReference type="ARBA" id="ARBA00004141"/>
    </source>
</evidence>
<sequence>MGVFQVFWKEIKLLGKKPMVLLTLAGVALLPMLYSSFLVEGSWDPYGQTSKLPVAVVNLDQGADYEGKQLHIGEDFVDELGKNTDFSWSFVTQDQAKAGMSNNHYYMTITIPEQFSQDAATLTEAEPKQAEIIFEPNSDYNFVGAQIGSTAMKELKSKLSVQITEAYTRSMFEQIDKISDGLGKAGSGATELQDGAGKLGEGITTLKTNLNKLASGTADVQSGVKQLASGAGDLAKGAGTLKSGTATLSSGLSELSAAADKLDAGASSAGDGAAKLEAGLQAASVGSGKLSDGLTASEKASAQVAAGASQVADGLEQLVASSPELQSNEQLAKLLAASRQVATGSEQLHDGQKQLLAGSTDLAKGQKQLLDGAAKLSSGQQELAQGLHTFSTKMKEAAAGGQKTAEGASSLQAGAAKLQTGLGKLNGGVSELADGSKKLDDGAGQLADGSVKLVDGSGELASQLNEAASKSSEVQSGDSTVSMFAAPVKMTENTDHKLSHYGLGITPYFLSLALFMGALVFTTVFSLRNSGIANATPMQRFASRTLTFTMVSLVQSVIADTVLLYVLKLEVHSKPLFFLFTIITSLTFTWIVQMLVTWLDNPGRFAVIVLMILQLTSSAGTFPLEMLPDWMQKVNPWLPMTHSIIGFKAIVASGDYGVMREQMLILGIFAIIALALTFLYFYRQTGKNEKLQAITA</sequence>
<protein>
    <recommendedName>
        <fullName evidence="6">ABC-2 type transporter transmembrane domain-containing protein</fullName>
    </recommendedName>
</protein>
<feature type="transmembrane region" description="Helical" evidence="5">
    <location>
        <begin position="605"/>
        <end position="624"/>
    </location>
</feature>
<keyword evidence="2 5" id="KW-0812">Transmembrane</keyword>
<evidence type="ECO:0000259" key="6">
    <source>
        <dbReference type="Pfam" id="PF12698"/>
    </source>
</evidence>
<proteinExistence type="predicted"/>
<evidence type="ECO:0000256" key="4">
    <source>
        <dbReference type="ARBA" id="ARBA00023136"/>
    </source>
</evidence>
<evidence type="ECO:0000256" key="3">
    <source>
        <dbReference type="ARBA" id="ARBA00022989"/>
    </source>
</evidence>
<dbReference type="NCBIfam" id="TIGR03062">
    <property type="entry name" value="pip_yhgE_Cterm"/>
    <property type="match status" value="1"/>
</dbReference>
<evidence type="ECO:0000256" key="2">
    <source>
        <dbReference type="ARBA" id="ARBA00022692"/>
    </source>
</evidence>
<feature type="domain" description="ABC-2 type transporter transmembrane" evidence="6">
    <location>
        <begin position="458"/>
        <end position="679"/>
    </location>
</feature>
<feature type="transmembrane region" description="Helical" evidence="5">
    <location>
        <begin position="577"/>
        <end position="598"/>
    </location>
</feature>
<reference evidence="7" key="1">
    <citation type="submission" date="2016-08" db="EMBL/GenBank/DDBJ databases">
        <title>Complete Genome Seqeunce of Paenibacillus sp. BIHB 4019 from tea rhizoplane.</title>
        <authorList>
            <person name="Thakur R."/>
            <person name="Swarnkar M.K."/>
            <person name="Gulati A."/>
        </authorList>
    </citation>
    <scope>NUCLEOTIDE SEQUENCE [LARGE SCALE GENOMIC DNA]</scope>
    <source>
        <strain evidence="7">BIHB4019</strain>
    </source>
</reference>
<evidence type="ECO:0000256" key="5">
    <source>
        <dbReference type="SAM" id="Phobius"/>
    </source>
</evidence>
<dbReference type="GO" id="GO:0140359">
    <property type="term" value="F:ABC-type transporter activity"/>
    <property type="evidence" value="ECO:0007669"/>
    <property type="project" value="InterPro"/>
</dbReference>
<name>A0A1B2DJI7_9BACL</name>
<feature type="transmembrane region" description="Helical" evidence="5">
    <location>
        <begin position="505"/>
        <end position="525"/>
    </location>
</feature>
<feature type="domain" description="ABC-2 type transporter transmembrane" evidence="6">
    <location>
        <begin position="29"/>
        <end position="165"/>
    </location>
</feature>
<dbReference type="AlphaFoldDB" id="A0A1B2DJI7"/>
<accession>A0A1B2DJI7</accession>
<evidence type="ECO:0000313" key="7">
    <source>
        <dbReference type="EMBL" id="ANY67887.1"/>
    </source>
</evidence>
<comment type="subcellular location">
    <subcellularLocation>
        <location evidence="1">Membrane</location>
        <topology evidence="1">Multi-pass membrane protein</topology>
    </subcellularLocation>
</comment>
<feature type="transmembrane region" description="Helical" evidence="5">
    <location>
        <begin position="663"/>
        <end position="682"/>
    </location>
</feature>
<keyword evidence="4 5" id="KW-0472">Membrane</keyword>
<dbReference type="EMBL" id="CP016808">
    <property type="protein sequence ID" value="ANY67887.1"/>
    <property type="molecule type" value="Genomic_DNA"/>
</dbReference>
<dbReference type="GO" id="GO:0016020">
    <property type="term" value="C:membrane"/>
    <property type="evidence" value="ECO:0007669"/>
    <property type="project" value="UniProtKB-SubCell"/>
</dbReference>
<feature type="transmembrane region" description="Helical" evidence="5">
    <location>
        <begin position="546"/>
        <end position="565"/>
    </location>
</feature>
<dbReference type="InterPro" id="IPR017501">
    <property type="entry name" value="Phage_infect_YhgE_C"/>
</dbReference>
<dbReference type="InterPro" id="IPR013525">
    <property type="entry name" value="ABC2_TM"/>
</dbReference>